<keyword evidence="2 5" id="KW-0812">Transmembrane</keyword>
<keyword evidence="3 5" id="KW-1133">Transmembrane helix</keyword>
<comment type="subcellular location">
    <subcellularLocation>
        <location evidence="1">Membrane</location>
        <topology evidence="1">Multi-pass membrane protein</topology>
    </subcellularLocation>
</comment>
<evidence type="ECO:0000256" key="3">
    <source>
        <dbReference type="ARBA" id="ARBA00022989"/>
    </source>
</evidence>
<comment type="caution">
    <text evidence="7">The sequence shown here is derived from an EMBL/GenBank/DDBJ whole genome shotgun (WGS) entry which is preliminary data.</text>
</comment>
<feature type="transmembrane region" description="Helical" evidence="5">
    <location>
        <begin position="159"/>
        <end position="179"/>
    </location>
</feature>
<protein>
    <submittedName>
        <fullName evidence="7">NnrU family protein</fullName>
    </submittedName>
</protein>
<evidence type="ECO:0000256" key="1">
    <source>
        <dbReference type="ARBA" id="ARBA00004141"/>
    </source>
</evidence>
<dbReference type="Proteomes" id="UP001595756">
    <property type="component" value="Unassembled WGS sequence"/>
</dbReference>
<keyword evidence="8" id="KW-1185">Reference proteome</keyword>
<evidence type="ECO:0000256" key="4">
    <source>
        <dbReference type="ARBA" id="ARBA00023136"/>
    </source>
</evidence>
<organism evidence="7 8">
    <name type="scientific">Castellaniella hirudinis</name>
    <dbReference type="NCBI Taxonomy" id="1144617"/>
    <lineage>
        <taxon>Bacteria</taxon>
        <taxon>Pseudomonadati</taxon>
        <taxon>Pseudomonadota</taxon>
        <taxon>Betaproteobacteria</taxon>
        <taxon>Burkholderiales</taxon>
        <taxon>Alcaligenaceae</taxon>
        <taxon>Castellaniella</taxon>
    </lineage>
</organism>
<feature type="transmembrane region" description="Helical" evidence="5">
    <location>
        <begin position="40"/>
        <end position="59"/>
    </location>
</feature>
<evidence type="ECO:0000313" key="7">
    <source>
        <dbReference type="EMBL" id="MFC4299537.1"/>
    </source>
</evidence>
<reference evidence="8" key="1">
    <citation type="journal article" date="2019" name="Int. J. Syst. Evol. Microbiol.">
        <title>The Global Catalogue of Microorganisms (GCM) 10K type strain sequencing project: providing services to taxonomists for standard genome sequencing and annotation.</title>
        <authorList>
            <consortium name="The Broad Institute Genomics Platform"/>
            <consortium name="The Broad Institute Genome Sequencing Center for Infectious Disease"/>
            <person name="Wu L."/>
            <person name="Ma J."/>
        </authorList>
    </citation>
    <scope>NUCLEOTIDE SEQUENCE [LARGE SCALE GENOMIC DNA]</scope>
    <source>
        <strain evidence="8">CGMCC 1.19029</strain>
    </source>
</reference>
<sequence>MTLLIAGLILFLGAHSIRICADGWRSRQIARFGATAWKIGYSAVSLIGLGLIILGFGQARQAPVLLWTPPAGMPHLTALLVLLAFILIAAAYVPRNHIKARLHHPMLLGVQAWALGHLLANGELADIILFASFLVWALLDLKAARRRDRDQETRYAAGALPGTMFSLVAGVLIWLGFLVKLHGVLIGVPVLG</sequence>
<dbReference type="EMBL" id="JBHSDY010000010">
    <property type="protein sequence ID" value="MFC4299537.1"/>
    <property type="molecule type" value="Genomic_DNA"/>
</dbReference>
<evidence type="ECO:0000259" key="6">
    <source>
        <dbReference type="Pfam" id="PF07298"/>
    </source>
</evidence>
<dbReference type="InterPro" id="IPR009915">
    <property type="entry name" value="NnrU_dom"/>
</dbReference>
<accession>A0ABV8S2Y8</accession>
<dbReference type="Pfam" id="PF07298">
    <property type="entry name" value="NnrU"/>
    <property type="match status" value="1"/>
</dbReference>
<evidence type="ECO:0000256" key="2">
    <source>
        <dbReference type="ARBA" id="ARBA00022692"/>
    </source>
</evidence>
<dbReference type="RefSeq" id="WP_376814065.1">
    <property type="nucleotide sequence ID" value="NZ_JBHSDY010000010.1"/>
</dbReference>
<evidence type="ECO:0000256" key="5">
    <source>
        <dbReference type="SAM" id="Phobius"/>
    </source>
</evidence>
<evidence type="ECO:0000313" key="8">
    <source>
        <dbReference type="Proteomes" id="UP001595756"/>
    </source>
</evidence>
<name>A0ABV8S2Y8_9BURK</name>
<feature type="domain" description="NnrU" evidence="6">
    <location>
        <begin position="3"/>
        <end position="189"/>
    </location>
</feature>
<keyword evidence="4 5" id="KW-0472">Membrane</keyword>
<proteinExistence type="predicted"/>
<feature type="transmembrane region" description="Helical" evidence="5">
    <location>
        <begin position="71"/>
        <end position="93"/>
    </location>
</feature>
<gene>
    <name evidence="7" type="ORF">ACFO0J_15955</name>
</gene>